<protein>
    <submittedName>
        <fullName evidence="2">Uncharacterized protein</fullName>
    </submittedName>
</protein>
<comment type="caution">
    <text evidence="2">The sequence shown here is derived from an EMBL/GenBank/DDBJ whole genome shotgun (WGS) entry which is preliminary data.</text>
</comment>
<gene>
    <name evidence="2" type="ORF">ACAOBT_LOCUS18500</name>
</gene>
<dbReference type="InterPro" id="IPR005055">
    <property type="entry name" value="A10/PebIII"/>
</dbReference>
<dbReference type="Gene3D" id="1.10.2080.10">
    <property type="entry name" value="Insect odorant-binding protein A10/Ejaculatory bulb-specific protein 3"/>
    <property type="match status" value="1"/>
</dbReference>
<dbReference type="InterPro" id="IPR036682">
    <property type="entry name" value="OS_D_A10/PebIII_sf"/>
</dbReference>
<organism evidence="2 3">
    <name type="scientific">Acanthoscelides obtectus</name>
    <name type="common">Bean weevil</name>
    <name type="synonym">Bruchus obtectus</name>
    <dbReference type="NCBI Taxonomy" id="200917"/>
    <lineage>
        <taxon>Eukaryota</taxon>
        <taxon>Metazoa</taxon>
        <taxon>Ecdysozoa</taxon>
        <taxon>Arthropoda</taxon>
        <taxon>Hexapoda</taxon>
        <taxon>Insecta</taxon>
        <taxon>Pterygota</taxon>
        <taxon>Neoptera</taxon>
        <taxon>Endopterygota</taxon>
        <taxon>Coleoptera</taxon>
        <taxon>Polyphaga</taxon>
        <taxon>Cucujiformia</taxon>
        <taxon>Chrysomeloidea</taxon>
        <taxon>Chrysomelidae</taxon>
        <taxon>Bruchinae</taxon>
        <taxon>Bruchini</taxon>
        <taxon>Acanthoscelides</taxon>
    </lineage>
</organism>
<reference evidence="2" key="1">
    <citation type="submission" date="2022-03" db="EMBL/GenBank/DDBJ databases">
        <authorList>
            <person name="Sayadi A."/>
        </authorList>
    </citation>
    <scope>NUCLEOTIDE SEQUENCE</scope>
</reference>
<dbReference type="AlphaFoldDB" id="A0A9P0L4V3"/>
<dbReference type="PANTHER" id="PTHR11257">
    <property type="entry name" value="CHEMOSENSORY PROTEIN-RELATED"/>
    <property type="match status" value="1"/>
</dbReference>
<sequence>MLECQFTCDLCSGKNCGILPEALRTNCERCTEKQKTVTLRAVRRLKKEYPKVWAQLQKEWDPEDIYVKRFEATFGNRDSGTRQSTTTPVVLILNRFGNDEENTIASASSSLDPNTTNKPSSTTSFISSTNRPISSSTIASTTTTSKPTSTKATPTTSTTTQKHFISSTATPKPNPSNAKVPTAKTVNLVNRIPTTRLSPVPNHGMNIPIRINIRPIANIGQGIEATVSLGNDIIQQFGKGLIGIGNKLIETGADIAEVVVNNFSRPLV</sequence>
<dbReference type="SUPFAM" id="SSF100910">
    <property type="entry name" value="Chemosensory protein Csp2"/>
    <property type="match status" value="1"/>
</dbReference>
<dbReference type="Pfam" id="PF03392">
    <property type="entry name" value="OS-D"/>
    <property type="match status" value="1"/>
</dbReference>
<dbReference type="Proteomes" id="UP001152888">
    <property type="component" value="Unassembled WGS sequence"/>
</dbReference>
<feature type="compositionally biased region" description="Low complexity" evidence="1">
    <location>
        <begin position="133"/>
        <end position="160"/>
    </location>
</feature>
<feature type="compositionally biased region" description="Low complexity" evidence="1">
    <location>
        <begin position="113"/>
        <end position="124"/>
    </location>
</feature>
<evidence type="ECO:0000313" key="2">
    <source>
        <dbReference type="EMBL" id="CAH1988472.1"/>
    </source>
</evidence>
<evidence type="ECO:0000313" key="3">
    <source>
        <dbReference type="Proteomes" id="UP001152888"/>
    </source>
</evidence>
<feature type="region of interest" description="Disordered" evidence="1">
    <location>
        <begin position="105"/>
        <end position="180"/>
    </location>
</feature>
<dbReference type="EMBL" id="CAKOFQ010007045">
    <property type="protein sequence ID" value="CAH1988472.1"/>
    <property type="molecule type" value="Genomic_DNA"/>
</dbReference>
<keyword evidence="3" id="KW-1185">Reference proteome</keyword>
<feature type="compositionally biased region" description="Polar residues" evidence="1">
    <location>
        <begin position="161"/>
        <end position="180"/>
    </location>
</feature>
<dbReference type="PANTHER" id="PTHR11257:SF9">
    <property type="entry name" value="CHEMOSENSORY PROTEIN 13"/>
    <property type="match status" value="1"/>
</dbReference>
<evidence type="ECO:0000256" key="1">
    <source>
        <dbReference type="SAM" id="MobiDB-lite"/>
    </source>
</evidence>
<proteinExistence type="predicted"/>
<accession>A0A9P0L4V3</accession>
<dbReference type="OrthoDB" id="6344725at2759"/>
<name>A0A9P0L4V3_ACAOB</name>